<organism evidence="1 2">
    <name type="scientific">Opisthorchis viverrini</name>
    <name type="common">Southeast Asian liver fluke</name>
    <dbReference type="NCBI Taxonomy" id="6198"/>
    <lineage>
        <taxon>Eukaryota</taxon>
        <taxon>Metazoa</taxon>
        <taxon>Spiralia</taxon>
        <taxon>Lophotrochozoa</taxon>
        <taxon>Platyhelminthes</taxon>
        <taxon>Trematoda</taxon>
        <taxon>Digenea</taxon>
        <taxon>Opisthorchiida</taxon>
        <taxon>Opisthorchiata</taxon>
        <taxon>Opisthorchiidae</taxon>
        <taxon>Opisthorchis</taxon>
    </lineage>
</organism>
<evidence type="ECO:0000313" key="1">
    <source>
        <dbReference type="EMBL" id="KER24404.1"/>
    </source>
</evidence>
<feature type="non-terminal residue" evidence="1">
    <location>
        <position position="98"/>
    </location>
</feature>
<gene>
    <name evidence="1" type="ORF">T265_07918</name>
</gene>
<dbReference type="RefSeq" id="XP_009171842.1">
    <property type="nucleotide sequence ID" value="XM_009173578.1"/>
</dbReference>
<accession>A0A075AA21</accession>
<protein>
    <submittedName>
        <fullName evidence="1">Uncharacterized protein</fullName>
    </submittedName>
</protein>
<feature type="non-terminal residue" evidence="1">
    <location>
        <position position="1"/>
    </location>
</feature>
<dbReference type="Proteomes" id="UP000054324">
    <property type="component" value="Unassembled WGS sequence"/>
</dbReference>
<dbReference type="EMBL" id="KL596811">
    <property type="protein sequence ID" value="KER24404.1"/>
    <property type="molecule type" value="Genomic_DNA"/>
</dbReference>
<evidence type="ECO:0000313" key="2">
    <source>
        <dbReference type="Proteomes" id="UP000054324"/>
    </source>
</evidence>
<dbReference type="AlphaFoldDB" id="A0A075AA21"/>
<keyword evidence="2" id="KW-1185">Reference proteome</keyword>
<dbReference type="CTD" id="20322097"/>
<proteinExistence type="predicted"/>
<name>A0A075AA21_OPIVI</name>
<dbReference type="KEGG" id="ovi:T265_07918"/>
<dbReference type="GeneID" id="20322097"/>
<sequence length="98" mass="11146">VSDHMFPRHHFILSPKAFLHFTRAKFGYLSVLPSADFLHSRSISPSRIWQGFACGILPPVFAQLERSVRNSRLSARVWSVRSLSARGIPSHVGTHYFL</sequence>
<reference evidence="1 2" key="1">
    <citation type="submission" date="2013-11" db="EMBL/GenBank/DDBJ databases">
        <title>Opisthorchis viverrini - life in the bile duct.</title>
        <authorList>
            <person name="Young N.D."/>
            <person name="Nagarajan N."/>
            <person name="Lin S.J."/>
            <person name="Korhonen P.K."/>
            <person name="Jex A.R."/>
            <person name="Hall R.S."/>
            <person name="Safavi-Hemami H."/>
            <person name="Kaewkong W."/>
            <person name="Bertrand D."/>
            <person name="Gao S."/>
            <person name="Seet Q."/>
            <person name="Wongkham S."/>
            <person name="Teh B.T."/>
            <person name="Wongkham C."/>
            <person name="Intapan P.M."/>
            <person name="Maleewong W."/>
            <person name="Yang X."/>
            <person name="Hu M."/>
            <person name="Wang Z."/>
            <person name="Hofmann A."/>
            <person name="Sternberg P.W."/>
            <person name="Tan P."/>
            <person name="Wang J."/>
            <person name="Gasser R.B."/>
        </authorList>
    </citation>
    <scope>NUCLEOTIDE SEQUENCE [LARGE SCALE GENOMIC DNA]</scope>
</reference>